<evidence type="ECO:0000313" key="3">
    <source>
        <dbReference type="EMBL" id="SFO00582.1"/>
    </source>
</evidence>
<protein>
    <submittedName>
        <fullName evidence="3">Rho termination factor, N-terminal domain</fullName>
    </submittedName>
</protein>
<name>A0A1I5DMX0_9MICO</name>
<keyword evidence="4" id="KW-1185">Reference proteome</keyword>
<organism evidence="3 4">
    <name type="scientific">Mycetocola miduiensis</name>
    <dbReference type="NCBI Taxonomy" id="995034"/>
    <lineage>
        <taxon>Bacteria</taxon>
        <taxon>Bacillati</taxon>
        <taxon>Actinomycetota</taxon>
        <taxon>Actinomycetes</taxon>
        <taxon>Micrococcales</taxon>
        <taxon>Microbacteriaceae</taxon>
        <taxon>Mycetocola</taxon>
    </lineage>
</organism>
<reference evidence="4" key="1">
    <citation type="submission" date="2016-10" db="EMBL/GenBank/DDBJ databases">
        <authorList>
            <person name="Varghese N."/>
            <person name="Submissions S."/>
        </authorList>
    </citation>
    <scope>NUCLEOTIDE SEQUENCE [LARGE SCALE GENOMIC DNA]</scope>
    <source>
        <strain evidence="4">CGMCC 1.11101</strain>
    </source>
</reference>
<dbReference type="Pfam" id="PF23855">
    <property type="entry name" value="DUF7218"/>
    <property type="match status" value="1"/>
</dbReference>
<proteinExistence type="predicted"/>
<feature type="compositionally biased region" description="Basic and acidic residues" evidence="1">
    <location>
        <begin position="10"/>
        <end position="24"/>
    </location>
</feature>
<gene>
    <name evidence="3" type="ORF">SAMN05216219_2996</name>
</gene>
<sequence>MPKDSNPSLKDPELYDELRKDGASKQKAARISNAAAQRGRASVGRKGGESGSYEDWTVADLRKRAKEVGISGYSNKRKADLISELRNS</sequence>
<dbReference type="Pfam" id="PF07498">
    <property type="entry name" value="Rho_N"/>
    <property type="match status" value="1"/>
</dbReference>
<feature type="domain" description="Rho termination factor-like N-terminal" evidence="2">
    <location>
        <begin position="55"/>
        <end position="85"/>
    </location>
</feature>
<dbReference type="GO" id="GO:0006353">
    <property type="term" value="P:DNA-templated transcription termination"/>
    <property type="evidence" value="ECO:0007669"/>
    <property type="project" value="InterPro"/>
</dbReference>
<evidence type="ECO:0000259" key="2">
    <source>
        <dbReference type="Pfam" id="PF07498"/>
    </source>
</evidence>
<dbReference type="OrthoDB" id="215254at2"/>
<dbReference type="InterPro" id="IPR011112">
    <property type="entry name" value="Rho-like_N"/>
</dbReference>
<dbReference type="AlphaFoldDB" id="A0A1I5DMX0"/>
<evidence type="ECO:0000256" key="1">
    <source>
        <dbReference type="SAM" id="MobiDB-lite"/>
    </source>
</evidence>
<feature type="region of interest" description="Disordered" evidence="1">
    <location>
        <begin position="1"/>
        <end position="55"/>
    </location>
</feature>
<dbReference type="Proteomes" id="UP000198867">
    <property type="component" value="Unassembled WGS sequence"/>
</dbReference>
<dbReference type="RefSeq" id="WP_090712852.1">
    <property type="nucleotide sequence ID" value="NZ_FOVM01000010.1"/>
</dbReference>
<accession>A0A1I5DMX0</accession>
<evidence type="ECO:0000313" key="4">
    <source>
        <dbReference type="Proteomes" id="UP000198867"/>
    </source>
</evidence>
<dbReference type="EMBL" id="FOVM01000010">
    <property type="protein sequence ID" value="SFO00582.1"/>
    <property type="molecule type" value="Genomic_DNA"/>
</dbReference>
<dbReference type="STRING" id="995034.SAMN05216219_2996"/>
<dbReference type="InterPro" id="IPR055642">
    <property type="entry name" value="DUF7218"/>
</dbReference>